<gene>
    <name evidence="1" type="ORF">LCGC14_0926600</name>
</gene>
<dbReference type="InterPro" id="IPR036388">
    <property type="entry name" value="WH-like_DNA-bd_sf"/>
</dbReference>
<dbReference type="InterPro" id="IPR036390">
    <property type="entry name" value="WH_DNA-bd_sf"/>
</dbReference>
<accession>A0A0F9RVW9</accession>
<protein>
    <recommendedName>
        <fullName evidence="2">Transcription regulator TrmB N-terminal domain-containing protein</fullName>
    </recommendedName>
</protein>
<organism evidence="1">
    <name type="scientific">marine sediment metagenome</name>
    <dbReference type="NCBI Taxonomy" id="412755"/>
    <lineage>
        <taxon>unclassified sequences</taxon>
        <taxon>metagenomes</taxon>
        <taxon>ecological metagenomes</taxon>
    </lineage>
</organism>
<dbReference type="Gene3D" id="1.10.10.10">
    <property type="entry name" value="Winged helix-like DNA-binding domain superfamily/Winged helix DNA-binding domain"/>
    <property type="match status" value="1"/>
</dbReference>
<dbReference type="AlphaFoldDB" id="A0A0F9RVW9"/>
<sequence>MKELQTSILECLIGKKELTAYGIRKITKKSVPSIEYAIMGLVDSGVVIAKHDGRKTTYSAHPLFYNDKAMAEVGEEIIKVLKIIEKSGEAPTAQGYLDVLSIILAHVEIQNGQDDKKDSS</sequence>
<dbReference type="EMBL" id="LAZR01003158">
    <property type="protein sequence ID" value="KKN21318.1"/>
    <property type="molecule type" value="Genomic_DNA"/>
</dbReference>
<evidence type="ECO:0008006" key="2">
    <source>
        <dbReference type="Google" id="ProtNLM"/>
    </source>
</evidence>
<dbReference type="SUPFAM" id="SSF46785">
    <property type="entry name" value="Winged helix' DNA-binding domain"/>
    <property type="match status" value="1"/>
</dbReference>
<proteinExistence type="predicted"/>
<reference evidence="1" key="1">
    <citation type="journal article" date="2015" name="Nature">
        <title>Complex archaea that bridge the gap between prokaryotes and eukaryotes.</title>
        <authorList>
            <person name="Spang A."/>
            <person name="Saw J.H."/>
            <person name="Jorgensen S.L."/>
            <person name="Zaremba-Niedzwiedzka K."/>
            <person name="Martijn J."/>
            <person name="Lind A.E."/>
            <person name="van Eijk R."/>
            <person name="Schleper C."/>
            <person name="Guy L."/>
            <person name="Ettema T.J."/>
        </authorList>
    </citation>
    <scope>NUCLEOTIDE SEQUENCE</scope>
</reference>
<name>A0A0F9RVW9_9ZZZZ</name>
<evidence type="ECO:0000313" key="1">
    <source>
        <dbReference type="EMBL" id="KKN21318.1"/>
    </source>
</evidence>
<comment type="caution">
    <text evidence="1">The sequence shown here is derived from an EMBL/GenBank/DDBJ whole genome shotgun (WGS) entry which is preliminary data.</text>
</comment>